<organism evidence="2 3">
    <name type="scientific">Phytophthora nicotianae (strain INRA-310)</name>
    <name type="common">Phytophthora parasitica</name>
    <dbReference type="NCBI Taxonomy" id="761204"/>
    <lineage>
        <taxon>Eukaryota</taxon>
        <taxon>Sar</taxon>
        <taxon>Stramenopiles</taxon>
        <taxon>Oomycota</taxon>
        <taxon>Peronosporomycetes</taxon>
        <taxon>Peronosporales</taxon>
        <taxon>Peronosporaceae</taxon>
        <taxon>Phytophthora</taxon>
    </lineage>
</organism>
<gene>
    <name evidence="2" type="ORF">PPTG_24531</name>
</gene>
<dbReference type="GeneID" id="20193130"/>
<feature type="region of interest" description="Disordered" evidence="1">
    <location>
        <begin position="52"/>
        <end position="90"/>
    </location>
</feature>
<reference evidence="2 3" key="2">
    <citation type="submission" date="2013-11" db="EMBL/GenBank/DDBJ databases">
        <title>The Genome Sequence of Phytophthora parasitica INRA-310.</title>
        <authorList>
            <consortium name="The Broad Institute Genomics Platform"/>
            <person name="Russ C."/>
            <person name="Tyler B."/>
            <person name="Panabieres F."/>
            <person name="Shan W."/>
            <person name="Tripathy S."/>
            <person name="Grunwald N."/>
            <person name="Machado M."/>
            <person name="Johnson C.S."/>
            <person name="Arredondo F."/>
            <person name="Hong C."/>
            <person name="Coffey M."/>
            <person name="Young S.K."/>
            <person name="Zeng Q."/>
            <person name="Gargeya S."/>
            <person name="Fitzgerald M."/>
            <person name="Abouelleil A."/>
            <person name="Alvarado L."/>
            <person name="Chapman S.B."/>
            <person name="Gainer-Dewar J."/>
            <person name="Goldberg J."/>
            <person name="Griggs A."/>
            <person name="Gujja S."/>
            <person name="Hansen M."/>
            <person name="Howarth C."/>
            <person name="Imamovic A."/>
            <person name="Ireland A."/>
            <person name="Larimer J."/>
            <person name="McCowan C."/>
            <person name="Murphy C."/>
            <person name="Pearson M."/>
            <person name="Poon T.W."/>
            <person name="Priest M."/>
            <person name="Roberts A."/>
            <person name="Saif S."/>
            <person name="Shea T."/>
            <person name="Sykes S."/>
            <person name="Wortman J."/>
            <person name="Nusbaum C."/>
            <person name="Birren B."/>
        </authorList>
    </citation>
    <scope>NUCLEOTIDE SEQUENCE [LARGE SCALE GENOMIC DNA]</scope>
    <source>
        <strain evidence="2 3">INRA-310</strain>
    </source>
</reference>
<dbReference type="VEuPathDB" id="FungiDB:PPTG_24531"/>
<evidence type="ECO:0000256" key="1">
    <source>
        <dbReference type="SAM" id="MobiDB-lite"/>
    </source>
</evidence>
<protein>
    <submittedName>
        <fullName evidence="2">Uncharacterized protein</fullName>
    </submittedName>
</protein>
<evidence type="ECO:0000313" key="3">
    <source>
        <dbReference type="Proteomes" id="UP000018817"/>
    </source>
</evidence>
<feature type="compositionally biased region" description="Polar residues" evidence="1">
    <location>
        <begin position="70"/>
        <end position="85"/>
    </location>
</feature>
<evidence type="ECO:0000313" key="2">
    <source>
        <dbReference type="EMBL" id="ETM98894.1"/>
    </source>
</evidence>
<name>W2PFW2_PHYN3</name>
<dbReference type="RefSeq" id="XP_008915814.1">
    <property type="nucleotide sequence ID" value="XM_008917566.1"/>
</dbReference>
<accession>W2PFW2</accession>
<dbReference type="Proteomes" id="UP000018817">
    <property type="component" value="Unassembled WGS sequence"/>
</dbReference>
<proteinExistence type="predicted"/>
<reference evidence="3" key="1">
    <citation type="submission" date="2011-12" db="EMBL/GenBank/DDBJ databases">
        <authorList>
            <consortium name="The Broad Institute Genome Sequencing Platform"/>
            <person name="Russ C."/>
            <person name="Tyler B."/>
            <person name="Panabieres F."/>
            <person name="Shan W."/>
            <person name="Tripathy S."/>
            <person name="Grunwald N."/>
            <person name="Machado M."/>
            <person name="Young S.K."/>
            <person name="Zeng Q."/>
            <person name="Gargeya S."/>
            <person name="Fitzgerald M."/>
            <person name="Haas B."/>
            <person name="Abouelleil A."/>
            <person name="Alvarado L."/>
            <person name="Arachchi H.M."/>
            <person name="Berlin A."/>
            <person name="Chapman S.B."/>
            <person name="Gearin G."/>
            <person name="Goldberg J."/>
            <person name="Griggs A."/>
            <person name="Gujja S."/>
            <person name="Hansen M."/>
            <person name="Heiman D."/>
            <person name="Howarth C."/>
            <person name="Larimer J."/>
            <person name="Lui A."/>
            <person name="MacDonald P.J.P."/>
            <person name="McCowen C."/>
            <person name="Montmayeur A."/>
            <person name="Murphy C."/>
            <person name="Neiman D."/>
            <person name="Pearson M."/>
            <person name="Priest M."/>
            <person name="Roberts A."/>
            <person name="Saif S."/>
            <person name="Shea T."/>
            <person name="Sisk P."/>
            <person name="Stolte C."/>
            <person name="Sykes S."/>
            <person name="Wortman J."/>
            <person name="Nusbaum C."/>
            <person name="Birren B."/>
        </authorList>
    </citation>
    <scope>NUCLEOTIDE SEQUENCE [LARGE SCALE GENOMIC DNA]</scope>
    <source>
        <strain evidence="3">INRA-310</strain>
    </source>
</reference>
<dbReference type="AlphaFoldDB" id="W2PFW2"/>
<feature type="compositionally biased region" description="Basic and acidic residues" evidence="1">
    <location>
        <begin position="52"/>
        <end position="66"/>
    </location>
</feature>
<sequence length="112" mass="12959">MEDAMNWRVVETMPASLSRMSAAKQSLVDSVLWRLSRIWGDDDQWCRIVRPHTDDKHSNENRHVGEAEPSSRTSRNYVQKPTGNSGWRYHTTPYYSRDAPQVELNLGGYAYS</sequence>
<dbReference type="EMBL" id="KI669666">
    <property type="protein sequence ID" value="ETM98894.1"/>
    <property type="molecule type" value="Genomic_DNA"/>
</dbReference>